<feature type="signal peptide" evidence="1">
    <location>
        <begin position="1"/>
        <end position="24"/>
    </location>
</feature>
<evidence type="ECO:0000313" key="3">
    <source>
        <dbReference type="Proteomes" id="UP000076154"/>
    </source>
</evidence>
<sequence>MVHKIITLSTIAAILAIGTSSSAAAPLSQDSNFVRDLDLLDKRDLADALLLFARSGKRKIIEKGAREGADLLVGDKIRGKIEDTVTSVTQSAFDRLTKPPPKKGSMFGFRSVLFLHPSSHQIFLCSSLSADNKKTVNIPNAKGAAPVLPPTSAKAIQNAASNVAPGGSRLMGIVHPVPGGSTSPLTQAPIDTQTKKALAKKTLTPTLVPPPAAKTATKKGTGKKRRDIDILDVLLEARWAELLDELD</sequence>
<evidence type="ECO:0000256" key="1">
    <source>
        <dbReference type="SAM" id="SignalP"/>
    </source>
</evidence>
<reference evidence="2" key="1">
    <citation type="submission" date="2018-04" db="EMBL/GenBank/DDBJ databases">
        <title>Whole genome sequencing of Hypsizygus marmoreus.</title>
        <authorList>
            <person name="Choi I.-G."/>
            <person name="Min B."/>
            <person name="Kim J.-G."/>
            <person name="Kim S."/>
            <person name="Oh Y.-L."/>
            <person name="Kong W.-S."/>
            <person name="Park H."/>
            <person name="Jeong J."/>
            <person name="Song E.-S."/>
        </authorList>
    </citation>
    <scope>NUCLEOTIDE SEQUENCE [LARGE SCALE GENOMIC DNA]</scope>
    <source>
        <strain evidence="2">51987-8</strain>
    </source>
</reference>
<organism evidence="2 3">
    <name type="scientific">Hypsizygus marmoreus</name>
    <name type="common">White beech mushroom</name>
    <name type="synonym">Agaricus marmoreus</name>
    <dbReference type="NCBI Taxonomy" id="39966"/>
    <lineage>
        <taxon>Eukaryota</taxon>
        <taxon>Fungi</taxon>
        <taxon>Dikarya</taxon>
        <taxon>Basidiomycota</taxon>
        <taxon>Agaricomycotina</taxon>
        <taxon>Agaricomycetes</taxon>
        <taxon>Agaricomycetidae</taxon>
        <taxon>Agaricales</taxon>
        <taxon>Tricholomatineae</taxon>
        <taxon>Lyophyllaceae</taxon>
        <taxon>Hypsizygus</taxon>
    </lineage>
</organism>
<dbReference type="AlphaFoldDB" id="A0A369KAZ7"/>
<name>A0A369KAZ7_HYPMA</name>
<dbReference type="EMBL" id="LUEZ02000004">
    <property type="protein sequence ID" value="RDB30620.1"/>
    <property type="molecule type" value="Genomic_DNA"/>
</dbReference>
<gene>
    <name evidence="2" type="ORF">Hypma_005878</name>
</gene>
<feature type="chain" id="PRO_5017000771" evidence="1">
    <location>
        <begin position="25"/>
        <end position="247"/>
    </location>
</feature>
<comment type="caution">
    <text evidence="2">The sequence shown here is derived from an EMBL/GenBank/DDBJ whole genome shotgun (WGS) entry which is preliminary data.</text>
</comment>
<protein>
    <submittedName>
        <fullName evidence="2">Uncharacterized protein</fullName>
    </submittedName>
</protein>
<evidence type="ECO:0000313" key="2">
    <source>
        <dbReference type="EMBL" id="RDB30620.1"/>
    </source>
</evidence>
<keyword evidence="1" id="KW-0732">Signal</keyword>
<dbReference type="Proteomes" id="UP000076154">
    <property type="component" value="Unassembled WGS sequence"/>
</dbReference>
<proteinExistence type="predicted"/>
<dbReference type="InParanoid" id="A0A369KAZ7"/>
<keyword evidence="3" id="KW-1185">Reference proteome</keyword>
<accession>A0A369KAZ7</accession>